<gene>
    <name evidence="2" type="ORF">SAMN05660865_00646</name>
</gene>
<feature type="domain" description="LysM" evidence="1">
    <location>
        <begin position="176"/>
        <end position="220"/>
    </location>
</feature>
<keyword evidence="2" id="KW-0378">Hydrolase</keyword>
<dbReference type="Proteomes" id="UP000242850">
    <property type="component" value="Unassembled WGS sequence"/>
</dbReference>
<reference evidence="3" key="1">
    <citation type="submission" date="2016-10" db="EMBL/GenBank/DDBJ databases">
        <authorList>
            <person name="Varghese N."/>
            <person name="Submissions S."/>
        </authorList>
    </citation>
    <scope>NUCLEOTIDE SEQUENCE [LARGE SCALE GENOMIC DNA]</scope>
    <source>
        <strain evidence="3">DSM 5463</strain>
    </source>
</reference>
<protein>
    <submittedName>
        <fullName evidence="2">Peptidoglycan-binding (PGRP) domain of peptidoglycan hydrolases-containing protein</fullName>
    </submittedName>
</protein>
<dbReference type="Gene3D" id="3.10.350.10">
    <property type="entry name" value="LysM domain"/>
    <property type="match status" value="1"/>
</dbReference>
<dbReference type="CDD" id="cd00118">
    <property type="entry name" value="LysM"/>
    <property type="match status" value="1"/>
</dbReference>
<dbReference type="GO" id="GO:0016787">
    <property type="term" value="F:hydrolase activity"/>
    <property type="evidence" value="ECO:0007669"/>
    <property type="project" value="UniProtKB-KW"/>
</dbReference>
<dbReference type="SUPFAM" id="SSF47090">
    <property type="entry name" value="PGBD-like"/>
    <property type="match status" value="2"/>
</dbReference>
<sequence length="388" mass="43757">MLKRIIAFTIVIFMLIPSIVDAAISLPLYYGSKGQQVEELQSNLKSLGYYSSTVDGIYGYETYLAVKKFQEDNLLTPTGNLDLVTLNQLNKVLNNEPKILYYGIRHEKVAELQTYLYALGYLSVQPTGYFGSLTQNAVLNFQKDYGLSLTGQADKAVFDKIFEVIDNKYKPYTTYETYIVQSGDTLWSISQKFKVTILDLTSANGITTSTVLYVGQALKIPKIIVPVKPYYPKYGEYLDWFTQAQYIFPVGTEATVIDYFTGKSFKVKRTTGSGHADVETLTAQDTAIMKEIFGGTWTWDVRPIILVVNGRRIAASMSGMPHAGLDAYPSNINVYNRSGGYGYGPNYDYIKGNNMDGHFDIHFVNSLRHKDWQVDERHQAMIKISANR</sequence>
<dbReference type="InterPro" id="IPR036779">
    <property type="entry name" value="LysM_dom_sf"/>
</dbReference>
<evidence type="ECO:0000313" key="3">
    <source>
        <dbReference type="Proteomes" id="UP000242850"/>
    </source>
</evidence>
<dbReference type="PANTHER" id="PTHR33734">
    <property type="entry name" value="LYSM DOMAIN-CONTAINING GPI-ANCHORED PROTEIN 2"/>
    <property type="match status" value="1"/>
</dbReference>
<dbReference type="SUPFAM" id="SSF54106">
    <property type="entry name" value="LysM domain"/>
    <property type="match status" value="1"/>
</dbReference>
<dbReference type="Gene3D" id="1.10.101.10">
    <property type="entry name" value="PGBD-like superfamily/PGBD"/>
    <property type="match status" value="2"/>
</dbReference>
<dbReference type="PANTHER" id="PTHR33734:SF22">
    <property type="entry name" value="MEMBRANE-BOUND LYTIC MUREIN TRANSGLYCOSYLASE D"/>
    <property type="match status" value="1"/>
</dbReference>
<dbReference type="OrthoDB" id="529831at2"/>
<dbReference type="Pfam" id="PF01471">
    <property type="entry name" value="PG_binding_1"/>
    <property type="match status" value="2"/>
</dbReference>
<organism evidence="2 3">
    <name type="scientific">Caloramator fervidus</name>
    <dbReference type="NCBI Taxonomy" id="29344"/>
    <lineage>
        <taxon>Bacteria</taxon>
        <taxon>Bacillati</taxon>
        <taxon>Bacillota</taxon>
        <taxon>Clostridia</taxon>
        <taxon>Eubacteriales</taxon>
        <taxon>Clostridiaceae</taxon>
        <taxon>Caloramator</taxon>
    </lineage>
</organism>
<name>A0A1H5TKB0_9CLOT</name>
<accession>A0A1H5TKB0</accession>
<dbReference type="EMBL" id="FNUK01000006">
    <property type="protein sequence ID" value="SEF63203.1"/>
    <property type="molecule type" value="Genomic_DNA"/>
</dbReference>
<keyword evidence="3" id="KW-1185">Reference proteome</keyword>
<dbReference type="InterPro" id="IPR002477">
    <property type="entry name" value="Peptidoglycan-bd-like"/>
</dbReference>
<dbReference type="InterPro" id="IPR018392">
    <property type="entry name" value="LysM"/>
</dbReference>
<evidence type="ECO:0000259" key="1">
    <source>
        <dbReference type="PROSITE" id="PS51782"/>
    </source>
</evidence>
<dbReference type="Pfam" id="PF01476">
    <property type="entry name" value="LysM"/>
    <property type="match status" value="1"/>
</dbReference>
<dbReference type="InterPro" id="IPR036366">
    <property type="entry name" value="PGBDSf"/>
</dbReference>
<dbReference type="PROSITE" id="PS51782">
    <property type="entry name" value="LYSM"/>
    <property type="match status" value="1"/>
</dbReference>
<dbReference type="InterPro" id="IPR036365">
    <property type="entry name" value="PGBD-like_sf"/>
</dbReference>
<dbReference type="RefSeq" id="WP_103895651.1">
    <property type="nucleotide sequence ID" value="NZ_FNUK01000006.1"/>
</dbReference>
<dbReference type="SMART" id="SM00257">
    <property type="entry name" value="LysM"/>
    <property type="match status" value="1"/>
</dbReference>
<proteinExistence type="predicted"/>
<dbReference type="AlphaFoldDB" id="A0A1H5TKB0"/>
<evidence type="ECO:0000313" key="2">
    <source>
        <dbReference type="EMBL" id="SEF63203.1"/>
    </source>
</evidence>